<dbReference type="PANTHER" id="PTHR19359:SF150">
    <property type="entry name" value="CYTOCHROME B5"/>
    <property type="match status" value="1"/>
</dbReference>
<evidence type="ECO:0000259" key="14">
    <source>
        <dbReference type="PROSITE" id="PS50255"/>
    </source>
</evidence>
<evidence type="ECO:0000256" key="7">
    <source>
        <dbReference type="ARBA" id="ARBA00022848"/>
    </source>
</evidence>
<evidence type="ECO:0000256" key="9">
    <source>
        <dbReference type="ARBA" id="ARBA00023004"/>
    </source>
</evidence>
<name>A0AA36J2H5_9DINO</name>
<evidence type="ECO:0000256" key="4">
    <source>
        <dbReference type="ARBA" id="ARBA00022692"/>
    </source>
</evidence>
<reference evidence="15" key="1">
    <citation type="submission" date="2023-08" db="EMBL/GenBank/DDBJ databases">
        <authorList>
            <person name="Chen Y."/>
            <person name="Shah S."/>
            <person name="Dougan E. K."/>
            <person name="Thang M."/>
            <person name="Chan C."/>
        </authorList>
    </citation>
    <scope>NUCLEOTIDE SEQUENCE</scope>
</reference>
<keyword evidence="5" id="KW-0479">Metal-binding</keyword>
<keyword evidence="4" id="KW-0812">Transmembrane</keyword>
<dbReference type="Gene3D" id="3.10.120.10">
    <property type="entry name" value="Cytochrome b5-like heme/steroid binding domain"/>
    <property type="match status" value="1"/>
</dbReference>
<dbReference type="PANTHER" id="PTHR19359">
    <property type="entry name" value="CYTOCHROME B5"/>
    <property type="match status" value="1"/>
</dbReference>
<evidence type="ECO:0000313" key="15">
    <source>
        <dbReference type="EMBL" id="CAJ1398417.1"/>
    </source>
</evidence>
<dbReference type="PROSITE" id="PS50255">
    <property type="entry name" value="CYTOCHROME_B5_2"/>
    <property type="match status" value="1"/>
</dbReference>
<proteinExistence type="inferred from homology"/>
<evidence type="ECO:0000256" key="1">
    <source>
        <dbReference type="ARBA" id="ARBA00004131"/>
    </source>
</evidence>
<dbReference type="EMBL" id="CAUJNA010003299">
    <property type="protein sequence ID" value="CAJ1398417.1"/>
    <property type="molecule type" value="Genomic_DNA"/>
</dbReference>
<evidence type="ECO:0000256" key="3">
    <source>
        <dbReference type="ARBA" id="ARBA00022617"/>
    </source>
</evidence>
<evidence type="ECO:0000256" key="13">
    <source>
        <dbReference type="SAM" id="MobiDB-lite"/>
    </source>
</evidence>
<organism evidence="15 16">
    <name type="scientific">Effrenium voratum</name>
    <dbReference type="NCBI Taxonomy" id="2562239"/>
    <lineage>
        <taxon>Eukaryota</taxon>
        <taxon>Sar</taxon>
        <taxon>Alveolata</taxon>
        <taxon>Dinophyceae</taxon>
        <taxon>Suessiales</taxon>
        <taxon>Symbiodiniaceae</taxon>
        <taxon>Effrenium</taxon>
    </lineage>
</organism>
<keyword evidence="9" id="KW-0408">Iron</keyword>
<comment type="subcellular location">
    <subcellularLocation>
        <location evidence="1">Endoplasmic reticulum membrane</location>
        <topology evidence="1">Single-pass membrane protein</topology>
        <orientation evidence="1">Cytoplasmic side</orientation>
    </subcellularLocation>
    <subcellularLocation>
        <location evidence="11">Microsome membrane</location>
        <topology evidence="11">Single-pass membrane protein</topology>
        <orientation evidence="11">Cytoplasmic side</orientation>
    </subcellularLocation>
</comment>
<evidence type="ECO:0000256" key="2">
    <source>
        <dbReference type="ARBA" id="ARBA00022448"/>
    </source>
</evidence>
<keyword evidence="8" id="KW-0249">Electron transport</keyword>
<comment type="caution">
    <text evidence="15">The sequence shown here is derived from an EMBL/GenBank/DDBJ whole genome shotgun (WGS) entry which is preliminary data.</text>
</comment>
<evidence type="ECO:0000256" key="11">
    <source>
        <dbReference type="ARBA" id="ARBA00037877"/>
    </source>
</evidence>
<dbReference type="GO" id="GO:0005789">
    <property type="term" value="C:endoplasmic reticulum membrane"/>
    <property type="evidence" value="ECO:0007669"/>
    <property type="project" value="UniProtKB-SubCell"/>
</dbReference>
<comment type="similarity">
    <text evidence="12">Belongs to the cytochrome b5 family.</text>
</comment>
<dbReference type="SMART" id="SM01117">
    <property type="entry name" value="Cyt-b5"/>
    <property type="match status" value="1"/>
</dbReference>
<feature type="domain" description="Cytochrome b5 heme-binding" evidence="14">
    <location>
        <begin position="9"/>
        <end position="85"/>
    </location>
</feature>
<evidence type="ECO:0000256" key="12">
    <source>
        <dbReference type="ARBA" id="ARBA00038168"/>
    </source>
</evidence>
<keyword evidence="16" id="KW-1185">Reference proteome</keyword>
<feature type="region of interest" description="Disordered" evidence="13">
    <location>
        <begin position="96"/>
        <end position="187"/>
    </location>
</feature>
<dbReference type="InterPro" id="IPR050668">
    <property type="entry name" value="Cytochrome_b5"/>
</dbReference>
<dbReference type="GO" id="GO:0020037">
    <property type="term" value="F:heme binding"/>
    <property type="evidence" value="ECO:0007669"/>
    <property type="project" value="TreeGrafter"/>
</dbReference>
<dbReference type="Pfam" id="PF00173">
    <property type="entry name" value="Cyt-b5"/>
    <property type="match status" value="1"/>
</dbReference>
<dbReference type="SUPFAM" id="SSF55856">
    <property type="entry name" value="Cytochrome b5-like heme/steroid binding domain"/>
    <property type="match status" value="1"/>
</dbReference>
<evidence type="ECO:0000256" key="8">
    <source>
        <dbReference type="ARBA" id="ARBA00022982"/>
    </source>
</evidence>
<keyword evidence="2" id="KW-0813">Transport</keyword>
<dbReference type="InterPro" id="IPR036400">
    <property type="entry name" value="Cyt_B5-like_heme/steroid_sf"/>
</dbReference>
<protein>
    <recommendedName>
        <fullName evidence="14">Cytochrome b5 heme-binding domain-containing protein</fullName>
    </recommendedName>
</protein>
<keyword evidence="10" id="KW-0472">Membrane</keyword>
<keyword evidence="6" id="KW-0256">Endoplasmic reticulum</keyword>
<dbReference type="Proteomes" id="UP001178507">
    <property type="component" value="Unassembled WGS sequence"/>
</dbReference>
<sequence length="249" mass="27052">MPLVMPALRKPYTVEEVMKHNTPSSLWVIMNRKVYDVTAFHKKHPGGPGVLLQMGGKDATAAAAAAHKSILPANLMWEFCVGYIVRVKPQEEEKKVTKANSASSDPAPKAQVKKQKKAAAAEEQQADAADREKRRSPPAFVADVEKILSRPVTASQMRSQDSMEKLKSKAQGDMMPHSDGSPPAEDGKLERTFTTIMEEMESELVALSDEEAVKKEPAVPSGGLLCFLNSGCWSTGTTPNQRVPVIGKA</sequence>
<evidence type="ECO:0000256" key="5">
    <source>
        <dbReference type="ARBA" id="ARBA00022723"/>
    </source>
</evidence>
<gene>
    <name evidence="15" type="ORF">EVOR1521_LOCUS22222</name>
</gene>
<dbReference type="GO" id="GO:0046872">
    <property type="term" value="F:metal ion binding"/>
    <property type="evidence" value="ECO:0007669"/>
    <property type="project" value="UniProtKB-KW"/>
</dbReference>
<accession>A0AA36J2H5</accession>
<evidence type="ECO:0000256" key="10">
    <source>
        <dbReference type="ARBA" id="ARBA00023136"/>
    </source>
</evidence>
<dbReference type="InterPro" id="IPR001199">
    <property type="entry name" value="Cyt_B5-like_heme/steroid-bd"/>
</dbReference>
<keyword evidence="3" id="KW-0349">Heme</keyword>
<dbReference type="AlphaFoldDB" id="A0AA36J2H5"/>
<evidence type="ECO:0000256" key="6">
    <source>
        <dbReference type="ARBA" id="ARBA00022824"/>
    </source>
</evidence>
<keyword evidence="7" id="KW-0492">Microsome</keyword>
<evidence type="ECO:0000313" key="16">
    <source>
        <dbReference type="Proteomes" id="UP001178507"/>
    </source>
</evidence>